<reference evidence="2 3" key="2">
    <citation type="journal article" date="2014" name="Genome Announc.">
        <title>Complete Genome Sequence of Coprothermobacter proteolyticus DSM 5265.</title>
        <authorList>
            <person name="Alexiev A."/>
            <person name="Coil D.A."/>
            <person name="Badger J.H."/>
            <person name="Enticknap J."/>
            <person name="Ward N."/>
            <person name="Robb F.T."/>
            <person name="Eisen J.A."/>
        </authorList>
    </citation>
    <scope>NUCLEOTIDE SEQUENCE [LARGE SCALE GENOMIC DNA]</scope>
    <source>
        <strain evidence="3">ATCC 35245 / DSM 5265 / OCM 4 / BT</strain>
    </source>
</reference>
<feature type="transmembrane region" description="Helical" evidence="1">
    <location>
        <begin position="120"/>
        <end position="139"/>
    </location>
</feature>
<keyword evidence="1" id="KW-1133">Transmembrane helix</keyword>
<keyword evidence="3" id="KW-1185">Reference proteome</keyword>
<dbReference type="EMBL" id="CP001145">
    <property type="protein sequence ID" value="ACI17531.1"/>
    <property type="molecule type" value="Genomic_DNA"/>
</dbReference>
<name>B5Y6R1_COPPD</name>
<evidence type="ECO:0000313" key="3">
    <source>
        <dbReference type="Proteomes" id="UP000001732"/>
    </source>
</evidence>
<evidence type="ECO:0000313" key="2">
    <source>
        <dbReference type="EMBL" id="ACI17531.1"/>
    </source>
</evidence>
<organism evidence="2 3">
    <name type="scientific">Coprothermobacter proteolyticus (strain ATCC 35245 / DSM 5265 / OCM 4 / BT)</name>
    <dbReference type="NCBI Taxonomy" id="309798"/>
    <lineage>
        <taxon>Bacteria</taxon>
        <taxon>Pseudomonadati</taxon>
        <taxon>Coprothermobacterota</taxon>
        <taxon>Coprothermobacteria</taxon>
        <taxon>Coprothermobacterales</taxon>
        <taxon>Coprothermobacteraceae</taxon>
        <taxon>Coprothermobacter</taxon>
    </lineage>
</organism>
<evidence type="ECO:0000256" key="1">
    <source>
        <dbReference type="SAM" id="Phobius"/>
    </source>
</evidence>
<proteinExistence type="predicted"/>
<feature type="transmembrane region" description="Helical" evidence="1">
    <location>
        <begin position="145"/>
        <end position="164"/>
    </location>
</feature>
<dbReference type="KEGG" id="cpo:COPRO5265_0087"/>
<dbReference type="AlphaFoldDB" id="B5Y6R1"/>
<protein>
    <submittedName>
        <fullName evidence="2">Uncharacterized protein</fullName>
    </submittedName>
</protein>
<reference evidence="3" key="1">
    <citation type="submission" date="2008-08" db="EMBL/GenBank/DDBJ databases">
        <title>The complete genome sequence of Coprothermobacter proteolyticus strain ATCC 5245 / DSM 5265 / BT.</title>
        <authorList>
            <person name="Dodson R.J."/>
            <person name="Durkin A.S."/>
            <person name="Wu M."/>
            <person name="Eisen J."/>
            <person name="Sutton G."/>
        </authorList>
    </citation>
    <scope>NUCLEOTIDE SEQUENCE [LARGE SCALE GENOMIC DNA]</scope>
    <source>
        <strain evidence="3">ATCC 35245 / DSM 5265 / OCM 4 / BT</strain>
    </source>
</reference>
<keyword evidence="1" id="KW-0472">Membrane</keyword>
<gene>
    <name evidence="2" type="ordered locus">COPRO5265_0087</name>
</gene>
<dbReference type="Proteomes" id="UP000001732">
    <property type="component" value="Chromosome"/>
</dbReference>
<dbReference type="STRING" id="309798.COPRO5265_0087"/>
<keyword evidence="1" id="KW-0812">Transmembrane</keyword>
<dbReference type="eggNOG" id="COG2234">
    <property type="taxonomic scope" value="Bacteria"/>
</dbReference>
<feature type="transmembrane region" description="Helical" evidence="1">
    <location>
        <begin position="31"/>
        <end position="47"/>
    </location>
</feature>
<accession>B5Y6R1</accession>
<sequence length="349" mass="39309">MDFKCPQHKGWSWGSLLLLEVAGLFLLQRRPLLSVILVVIPALLLLWEENGYVNWSRLFSFTRCQNLVLKKMPEQKEAEEKENTAEQDYSVPHVIFVVNVDSRVEGLWDRFDPEGVGRTAWLNLSLMLASFTSVLSFYFPIRFWLYLGLALSVVLLLEMVDFIYQGLFRRFYPGALDNGSGMLVLKQISDLLDNVPHWMLFVDGGNVSGAGIDAFKRRYKLPRNVLFITLERPGAGTVAVARRHGLWSAVGMPKQVVAFLTKEAGINNFTDFSYRRSLGAFLNFRGCASLSVVGQLRGKEESQLMLTDTIECISDKNIQEAGALVLRLVNMIEQPEDNESGSGNTTDSN</sequence>